<dbReference type="OrthoDB" id="27550at10239"/>
<sequence length="55" mass="6695">MDIMLQYDEQVEWNRLKDLHVYIVNNLQIDNMQKQFITTLVEGFTQMMTDTNKKK</sequence>
<proteinExistence type="predicted"/>
<organism evidence="1 2">
    <name type="scientific">Clostera anastomosis granulovirus B</name>
    <dbReference type="NCBI Taxonomy" id="1986290"/>
    <lineage>
        <taxon>Viruses</taxon>
        <taxon>Viruses incertae sedis</taxon>
        <taxon>Naldaviricetes</taxon>
        <taxon>Lefavirales</taxon>
        <taxon>Baculoviridae</taxon>
        <taxon>Betabaculovirus</taxon>
        <taxon>Betabaculovirus alterclanastomosis</taxon>
    </lineage>
</organism>
<gene>
    <name evidence="1" type="ORF">clas6</name>
</gene>
<keyword evidence="2" id="KW-1185">Reference proteome</keyword>
<name>A0A0K0WS24_9BBAC</name>
<protein>
    <submittedName>
        <fullName evidence="1">Clas6</fullName>
    </submittedName>
</protein>
<reference evidence="1 2" key="1">
    <citation type="journal article" date="2015" name="PLoS ONE">
        <title>The Complete Genome of a New Betabaculovirus from Clostera anastomosis.</title>
        <authorList>
            <person name="Yin F."/>
            <person name="Zhu Z."/>
            <person name="Liu X."/>
            <person name="Hou D."/>
            <person name="Wang J."/>
            <person name="Zhang L."/>
            <person name="Wang M."/>
            <person name="Kou Z."/>
            <person name="Wang H."/>
            <person name="Deng F."/>
            <person name="Hu Z."/>
        </authorList>
    </citation>
    <scope>NUCLEOTIDE SEQUENCE [LARGE SCALE GENOMIC DNA]</scope>
    <source>
        <strain evidence="1 2">ClasGV-B</strain>
    </source>
</reference>
<evidence type="ECO:0000313" key="1">
    <source>
        <dbReference type="EMBL" id="AKS25349.1"/>
    </source>
</evidence>
<dbReference type="EMBL" id="KR091910">
    <property type="protein sequence ID" value="AKS25349.1"/>
    <property type="molecule type" value="Genomic_DNA"/>
</dbReference>
<dbReference type="Proteomes" id="UP000232791">
    <property type="component" value="Segment"/>
</dbReference>
<evidence type="ECO:0000313" key="2">
    <source>
        <dbReference type="Proteomes" id="UP000232791"/>
    </source>
</evidence>
<accession>A0A0K0WS24</accession>